<reference evidence="2 3" key="1">
    <citation type="journal article" date="2016" name="Gut Pathog.">
        <title>Whole genome sequencing of "Faecalibaculum rodentium" ALO17, isolated from C57BL/6J laboratory mouse feces.</title>
        <authorList>
            <person name="Lim S."/>
            <person name="Chang D.H."/>
            <person name="Ahn S."/>
            <person name="Kim B.C."/>
        </authorList>
    </citation>
    <scope>NUCLEOTIDE SEQUENCE [LARGE SCALE GENOMIC DNA]</scope>
    <source>
        <strain evidence="2 3">Alo17</strain>
    </source>
</reference>
<dbReference type="PATRIC" id="fig|1702221.3.peg.2005"/>
<dbReference type="OrthoDB" id="9802525at2"/>
<dbReference type="SUPFAM" id="SSF53756">
    <property type="entry name" value="UDP-Glycosyltransferase/glycogen phosphorylase"/>
    <property type="match status" value="1"/>
</dbReference>
<gene>
    <name evidence="2" type="ORF">AALO17_20610</name>
</gene>
<evidence type="ECO:0000313" key="2">
    <source>
        <dbReference type="EMBL" id="AMK55195.1"/>
    </source>
</evidence>
<dbReference type="PANTHER" id="PTHR12526">
    <property type="entry name" value="GLYCOSYLTRANSFERASE"/>
    <property type="match status" value="1"/>
</dbReference>
<dbReference type="GeneID" id="78478659"/>
<dbReference type="STRING" id="1702221.AALO17_20610"/>
<evidence type="ECO:0000259" key="1">
    <source>
        <dbReference type="Pfam" id="PF13439"/>
    </source>
</evidence>
<organism evidence="2 3">
    <name type="scientific">Faecalibaculum rodentium</name>
    <dbReference type="NCBI Taxonomy" id="1702221"/>
    <lineage>
        <taxon>Bacteria</taxon>
        <taxon>Bacillati</taxon>
        <taxon>Bacillota</taxon>
        <taxon>Erysipelotrichia</taxon>
        <taxon>Erysipelotrichales</taxon>
        <taxon>Erysipelotrichaceae</taxon>
        <taxon>Faecalibaculum</taxon>
    </lineage>
</organism>
<dbReference type="EMBL" id="CP011391">
    <property type="protein sequence ID" value="AMK55195.1"/>
    <property type="molecule type" value="Genomic_DNA"/>
</dbReference>
<keyword evidence="3" id="KW-1185">Reference proteome</keyword>
<accession>A0A140DX18</accession>
<feature type="domain" description="Glycosyltransferase subfamily 4-like N-terminal" evidence="1">
    <location>
        <begin position="16"/>
        <end position="128"/>
    </location>
</feature>
<dbReference type="AlphaFoldDB" id="A0A140DX18"/>
<sequence length="369" mass="42967">MKVAIVCFNDTFFDRVRLLKKYYSSKGYEVTVISSDFSHRRKQRISSLEDADVLIETPPYYKNLSFRRLYSHLRFSSKAEKLMEGLQPDIIHSMVPANSLCKTMSHYKKNHPDIRLYFDINDLWPEALPIQRFEWLPVFTEWKKLRDKNLPNADQVFVECELFLEGLNANDDYTVLHFARSQEPMPLHPHLDADTLDLVYLGSINNIIDICLIRKITEATTKIKPTRFHIIGEGETKDRLISEVQSTGAQVVDHGILFDPQAKQEIFDHCHFGLNIVKPNVMVGLTMKSLDYMIGGLPMLNSIGGDTEKLVEKYDLGFNVDRDHLDELAQRICHEPADQALRRRRNMQEVYERFFSEETFFRTLDEVDA</sequence>
<dbReference type="Pfam" id="PF13439">
    <property type="entry name" value="Glyco_transf_4"/>
    <property type="match status" value="1"/>
</dbReference>
<protein>
    <recommendedName>
        <fullName evidence="1">Glycosyltransferase subfamily 4-like N-terminal domain-containing protein</fullName>
    </recommendedName>
</protein>
<dbReference type="RefSeq" id="WP_067558564.1">
    <property type="nucleotide sequence ID" value="NZ_CANASY010000002.1"/>
</dbReference>
<evidence type="ECO:0000313" key="3">
    <source>
        <dbReference type="Proteomes" id="UP000069771"/>
    </source>
</evidence>
<dbReference type="Gene3D" id="3.40.50.2000">
    <property type="entry name" value="Glycogen Phosphorylase B"/>
    <property type="match status" value="2"/>
</dbReference>
<dbReference type="Proteomes" id="UP000069771">
    <property type="component" value="Chromosome"/>
</dbReference>
<dbReference type="PANTHER" id="PTHR12526:SF630">
    <property type="entry name" value="GLYCOSYLTRANSFERASE"/>
    <property type="match status" value="1"/>
</dbReference>
<name>A0A140DX18_9FIRM</name>
<dbReference type="InterPro" id="IPR028098">
    <property type="entry name" value="Glyco_trans_4-like_N"/>
</dbReference>
<proteinExistence type="predicted"/>
<dbReference type="KEGG" id="fro:AALO17_20610"/>